<evidence type="ECO:0000256" key="4">
    <source>
        <dbReference type="ARBA" id="ARBA00013078"/>
    </source>
</evidence>
<reference evidence="5" key="3">
    <citation type="submission" date="2022-06" db="EMBL/GenBank/DDBJ databases">
        <title>Resources to Facilitate Use of the Altered Schaedler Flora (ASF) Mouse Model to Study Microbiome Function.</title>
        <authorList>
            <person name="Proctor A."/>
            <person name="Parvinroo S."/>
            <person name="Richie T."/>
            <person name="Jia X."/>
            <person name="Lee S.T.M."/>
            <person name="Karp P.D."/>
            <person name="Paley S."/>
            <person name="Kostic A.D."/>
            <person name="Pierre J.F."/>
            <person name="Wannemuehler M.J."/>
            <person name="Phillips G.J."/>
        </authorList>
    </citation>
    <scope>NUCLEOTIDE SEQUENCE</scope>
    <source>
        <strain evidence="5">ASF457</strain>
    </source>
</reference>
<organism evidence="5 6">
    <name type="scientific">Mucispirillum schaedleri ASF457</name>
    <dbReference type="NCBI Taxonomy" id="1379858"/>
    <lineage>
        <taxon>Bacteria</taxon>
        <taxon>Pseudomonadati</taxon>
        <taxon>Deferribacterota</taxon>
        <taxon>Deferribacteres</taxon>
        <taxon>Deferribacterales</taxon>
        <taxon>Mucispirillaceae</taxon>
        <taxon>Mucispirillum</taxon>
    </lineage>
</organism>
<reference evidence="5" key="1">
    <citation type="journal article" date="2014" name="Genome Announc.">
        <title>Draft genome sequences of the altered schaedler flora, a defined bacterial community from gnotobiotic mice.</title>
        <authorList>
            <person name="Wannemuehler M.J."/>
            <person name="Overstreet A.M."/>
            <person name="Ward D.V."/>
            <person name="Phillips G.J."/>
        </authorList>
    </citation>
    <scope>NUCLEOTIDE SEQUENCE</scope>
    <source>
        <strain evidence="5">ASF457</strain>
    </source>
</reference>
<dbReference type="EC" id="3.1.3.18" evidence="4"/>
<dbReference type="InterPro" id="IPR036412">
    <property type="entry name" value="HAD-like_sf"/>
</dbReference>
<evidence type="ECO:0000313" key="6">
    <source>
        <dbReference type="Proteomes" id="UP000017429"/>
    </source>
</evidence>
<dbReference type="eggNOG" id="COG0546">
    <property type="taxonomic scope" value="Bacteria"/>
</dbReference>
<evidence type="ECO:0000313" key="5">
    <source>
        <dbReference type="EMBL" id="USF23228.1"/>
    </source>
</evidence>
<dbReference type="SUPFAM" id="SSF56784">
    <property type="entry name" value="HAD-like"/>
    <property type="match status" value="1"/>
</dbReference>
<dbReference type="InterPro" id="IPR006439">
    <property type="entry name" value="HAD-SF_hydro_IA"/>
</dbReference>
<comment type="similarity">
    <text evidence="3">Belongs to the HAD-like hydrolase superfamily. CbbY/CbbZ/Gph/YieH family.</text>
</comment>
<keyword evidence="5" id="KW-0378">Hydrolase</keyword>
<dbReference type="Gene3D" id="3.40.50.1000">
    <property type="entry name" value="HAD superfamily/HAD-like"/>
    <property type="match status" value="1"/>
</dbReference>
<evidence type="ECO:0000256" key="1">
    <source>
        <dbReference type="ARBA" id="ARBA00000830"/>
    </source>
</evidence>
<dbReference type="OrthoDB" id="9792518at2"/>
<dbReference type="InterPro" id="IPR023198">
    <property type="entry name" value="PGP-like_dom2"/>
</dbReference>
<dbReference type="InterPro" id="IPR050155">
    <property type="entry name" value="HAD-like_hydrolase_sf"/>
</dbReference>
<sequence>MFCSIYLLIKNNLYNILYLIINKIYWSYTINTQLVIFDLDGTLCDTFDDIYLSLKHSLDNFNVFTPSLNEVKSFIGDGLALLIERTLNVTNQAYLKNDILASFMQYYKEHCTDSTLLFPGMENVLKELYKKNVYMAVVSNKAYHLVDIIIKELDLYDYFKFVYGGDSFDEKKPSAKPLLNIINSLSVIPDNSFMIGDSDNDVLAGAAAGMKTIYCSYGYSPLKKSTSDYIVDNPLDILNFIR</sequence>
<comment type="catalytic activity">
    <reaction evidence="1">
        <text>2-phosphoglycolate + H2O = glycolate + phosphate</text>
        <dbReference type="Rhea" id="RHEA:14369"/>
        <dbReference type="ChEBI" id="CHEBI:15377"/>
        <dbReference type="ChEBI" id="CHEBI:29805"/>
        <dbReference type="ChEBI" id="CHEBI:43474"/>
        <dbReference type="ChEBI" id="CHEBI:58033"/>
        <dbReference type="EC" id="3.1.3.18"/>
    </reaction>
</comment>
<dbReference type="Gene3D" id="1.10.150.240">
    <property type="entry name" value="Putative phosphatase, domain 2"/>
    <property type="match status" value="1"/>
</dbReference>
<dbReference type="GO" id="GO:0006281">
    <property type="term" value="P:DNA repair"/>
    <property type="evidence" value="ECO:0007669"/>
    <property type="project" value="TreeGrafter"/>
</dbReference>
<dbReference type="AlphaFoldDB" id="V2Q9C0"/>
<dbReference type="NCBIfam" id="TIGR01549">
    <property type="entry name" value="HAD-SF-IA-v1"/>
    <property type="match status" value="1"/>
</dbReference>
<dbReference type="EMBL" id="CP097562">
    <property type="protein sequence ID" value="USF23228.1"/>
    <property type="molecule type" value="Genomic_DNA"/>
</dbReference>
<dbReference type="SFLD" id="SFLDS00003">
    <property type="entry name" value="Haloacid_Dehalogenase"/>
    <property type="match status" value="1"/>
</dbReference>
<accession>V2Q9C0</accession>
<dbReference type="InterPro" id="IPR023214">
    <property type="entry name" value="HAD_sf"/>
</dbReference>
<evidence type="ECO:0000256" key="3">
    <source>
        <dbReference type="ARBA" id="ARBA00006171"/>
    </source>
</evidence>
<dbReference type="PANTHER" id="PTHR43434:SF1">
    <property type="entry name" value="PHOSPHOGLYCOLATE PHOSPHATASE"/>
    <property type="match status" value="1"/>
</dbReference>
<gene>
    <name evidence="5" type="primary">gph_1</name>
    <name evidence="5" type="ORF">N508_000284</name>
</gene>
<dbReference type="PANTHER" id="PTHR43434">
    <property type="entry name" value="PHOSPHOGLYCOLATE PHOSPHATASE"/>
    <property type="match status" value="1"/>
</dbReference>
<reference evidence="5" key="2">
    <citation type="submission" date="2022-05" db="EMBL/GenBank/DDBJ databases">
        <authorList>
            <person name="Proctor A.L."/>
            <person name="Phillips G.J."/>
            <person name="Wannemuehler M.J."/>
        </authorList>
    </citation>
    <scope>NUCLEOTIDE SEQUENCE</scope>
    <source>
        <strain evidence="5">ASF457</strain>
    </source>
</reference>
<dbReference type="SFLD" id="SFLDG01135">
    <property type="entry name" value="C1.5.6:_HAD__Beta-PGM__Phospha"/>
    <property type="match status" value="1"/>
</dbReference>
<comment type="pathway">
    <text evidence="2">Organic acid metabolism; glycolate biosynthesis; glycolate from 2-phosphoglycolate: step 1/1.</text>
</comment>
<dbReference type="Pfam" id="PF13419">
    <property type="entry name" value="HAD_2"/>
    <property type="match status" value="1"/>
</dbReference>
<dbReference type="GO" id="GO:0008967">
    <property type="term" value="F:phosphoglycolate phosphatase activity"/>
    <property type="evidence" value="ECO:0007669"/>
    <property type="project" value="UniProtKB-EC"/>
</dbReference>
<dbReference type="GO" id="GO:0005829">
    <property type="term" value="C:cytosol"/>
    <property type="evidence" value="ECO:0007669"/>
    <property type="project" value="TreeGrafter"/>
</dbReference>
<evidence type="ECO:0000256" key="2">
    <source>
        <dbReference type="ARBA" id="ARBA00004818"/>
    </source>
</evidence>
<proteinExistence type="inferred from homology"/>
<dbReference type="Proteomes" id="UP000017429">
    <property type="component" value="Chromosome"/>
</dbReference>
<dbReference type="InterPro" id="IPR041492">
    <property type="entry name" value="HAD_2"/>
</dbReference>
<keyword evidence="6" id="KW-1185">Reference proteome</keyword>
<dbReference type="FunFam" id="3.40.50.1000:FF:000022">
    <property type="entry name" value="Phosphoglycolate phosphatase"/>
    <property type="match status" value="1"/>
</dbReference>
<name>V2Q9C0_9BACT</name>
<protein>
    <recommendedName>
        <fullName evidence="4">phosphoglycolate phosphatase</fullName>
        <ecNumber evidence="4">3.1.3.18</ecNumber>
    </recommendedName>
</protein>
<dbReference type="KEGG" id="msch:N508_000284"/>
<dbReference type="SFLD" id="SFLDG01129">
    <property type="entry name" value="C1.5:_HAD__Beta-PGM__Phosphata"/>
    <property type="match status" value="1"/>
</dbReference>